<dbReference type="Pfam" id="PF05988">
    <property type="entry name" value="DUF899"/>
    <property type="match status" value="1"/>
</dbReference>
<organism evidence="2 3">
    <name type="scientific">Isoptericola sediminis</name>
    <dbReference type="NCBI Taxonomy" id="2733572"/>
    <lineage>
        <taxon>Bacteria</taxon>
        <taxon>Bacillati</taxon>
        <taxon>Actinomycetota</taxon>
        <taxon>Actinomycetes</taxon>
        <taxon>Micrococcales</taxon>
        <taxon>Promicromonosporaceae</taxon>
        <taxon>Isoptericola</taxon>
    </lineage>
</organism>
<protein>
    <submittedName>
        <fullName evidence="2">DUF899 domain-containing protein</fullName>
    </submittedName>
</protein>
<proteinExistence type="predicted"/>
<evidence type="ECO:0000313" key="2">
    <source>
        <dbReference type="EMBL" id="NNU28182.1"/>
    </source>
</evidence>
<feature type="region of interest" description="Disordered" evidence="1">
    <location>
        <begin position="208"/>
        <end position="252"/>
    </location>
</feature>
<reference evidence="2 3" key="1">
    <citation type="submission" date="2020-05" db="EMBL/GenBank/DDBJ databases">
        <title>Genome sequence of Isoptericola sp. JC619 isolated from Chilika lagoon, India.</title>
        <authorList>
            <person name="Kumar D."/>
            <person name="Appam K."/>
            <person name="Gandham S."/>
            <person name="Uppada J."/>
            <person name="Sasikala C."/>
            <person name="Venkata Ramana C."/>
        </authorList>
    </citation>
    <scope>NUCLEOTIDE SEQUENCE [LARGE SCALE GENOMIC DNA]</scope>
    <source>
        <strain evidence="2 3">JC619</strain>
    </source>
</reference>
<evidence type="ECO:0000313" key="3">
    <source>
        <dbReference type="Proteomes" id="UP000557204"/>
    </source>
</evidence>
<sequence length="252" mass="28058">MSVQPSASTRPGRPAVVDRANWLRARRTLLSREKAHTREGDALAAARRRQPMTAVDPATVLVGAGGRVTLLDLFEGRDQLVTYQHMWHAGHPVEGQCVGCTASVWSLQDAVYLHHRGVSFAVVCDGPWDEVAPYVAFMGYRVPWYSLQEADDEAVHGGLSDDRGLLSCYLRVGEDVYLTHETTHRGVEAVMAQLQVLDLTVYGRQEAWEDSPDGWPQHPTGTWWTDRGRPVPQWTRPGAAPFDPDAPRGHHH</sequence>
<gene>
    <name evidence="2" type="ORF">HLI28_11600</name>
</gene>
<keyword evidence="3" id="KW-1185">Reference proteome</keyword>
<accession>A0A849JXZ3</accession>
<dbReference type="InterPro" id="IPR010296">
    <property type="entry name" value="DUF899_thioredox"/>
</dbReference>
<dbReference type="RefSeq" id="WP_171247725.1">
    <property type="nucleotide sequence ID" value="NZ_JABFAJ010000021.1"/>
</dbReference>
<dbReference type="Proteomes" id="UP000557204">
    <property type="component" value="Unassembled WGS sequence"/>
</dbReference>
<comment type="caution">
    <text evidence="2">The sequence shown here is derived from an EMBL/GenBank/DDBJ whole genome shotgun (WGS) entry which is preliminary data.</text>
</comment>
<name>A0A849JXZ3_9MICO</name>
<dbReference type="AlphaFoldDB" id="A0A849JXZ3"/>
<evidence type="ECO:0000256" key="1">
    <source>
        <dbReference type="SAM" id="MobiDB-lite"/>
    </source>
</evidence>
<dbReference type="EMBL" id="JABFAJ010000021">
    <property type="protein sequence ID" value="NNU28182.1"/>
    <property type="molecule type" value="Genomic_DNA"/>
</dbReference>